<keyword evidence="4 5" id="KW-0648">Protein biosynthesis</keyword>
<keyword evidence="1 5" id="KW-0396">Initiation factor</keyword>
<sequence length="282" mass="31366">MAAPTRLRMSGLPGIDAEEQAANSSPARGAEMANFLRARLNRSTNRESRQPGEAPPPALVHGWDFWHDRQERSVTDSKPPAEDASKYEERLEPLASITDVKQFWSVLNNFDITRLALRDSIHLFHRGVKPVWEDPRNAKGGSWTFRVPKAVAAQFWQEICMMAIGEQLQEAVQADQLDKASFRDDICGVSLSVRFNSMLIQIWNRDAEHQTGVDSIVQTVVHGLSPELKPKDGSYYYKRHNEHAGFAQTEEKKSASSGNNASHASSVSTTGIQSINAIAQGQ</sequence>
<dbReference type="GO" id="GO:0003743">
    <property type="term" value="F:translation initiation factor activity"/>
    <property type="evidence" value="ECO:0007669"/>
    <property type="project" value="UniProtKB-KW"/>
</dbReference>
<name>M3C692_SPHMS</name>
<feature type="compositionally biased region" description="Low complexity" evidence="6">
    <location>
        <begin position="255"/>
        <end position="268"/>
    </location>
</feature>
<reference evidence="7 8" key="1">
    <citation type="journal article" date="2012" name="PLoS Pathog.">
        <title>Diverse lifestyles and strategies of plant pathogenesis encoded in the genomes of eighteen Dothideomycetes fungi.</title>
        <authorList>
            <person name="Ohm R.A."/>
            <person name="Feau N."/>
            <person name="Henrissat B."/>
            <person name="Schoch C.L."/>
            <person name="Horwitz B.A."/>
            <person name="Barry K.W."/>
            <person name="Condon B.J."/>
            <person name="Copeland A.C."/>
            <person name="Dhillon B."/>
            <person name="Glaser F."/>
            <person name="Hesse C.N."/>
            <person name="Kosti I."/>
            <person name="LaButti K."/>
            <person name="Lindquist E.A."/>
            <person name="Lucas S."/>
            <person name="Salamov A.A."/>
            <person name="Bradshaw R.E."/>
            <person name="Ciuffetti L."/>
            <person name="Hamelin R.C."/>
            <person name="Kema G.H.J."/>
            <person name="Lawrence C."/>
            <person name="Scott J.A."/>
            <person name="Spatafora J.W."/>
            <person name="Turgeon B.G."/>
            <person name="de Wit P.J.G.M."/>
            <person name="Zhong S."/>
            <person name="Goodwin S.B."/>
            <person name="Grigoriev I.V."/>
        </authorList>
    </citation>
    <scope>NUCLEOTIDE SEQUENCE [LARGE SCALE GENOMIC DNA]</scope>
    <source>
        <strain evidence="7 8">SO2202</strain>
    </source>
</reference>
<dbReference type="Gene3D" id="3.30.760.10">
    <property type="entry name" value="RNA Cap, Translation Initiation Factor Eif4e"/>
    <property type="match status" value="1"/>
</dbReference>
<evidence type="ECO:0000313" key="7">
    <source>
        <dbReference type="EMBL" id="EMF15791.1"/>
    </source>
</evidence>
<dbReference type="Pfam" id="PF01652">
    <property type="entry name" value="IF4E"/>
    <property type="match status" value="1"/>
</dbReference>
<evidence type="ECO:0000256" key="3">
    <source>
        <dbReference type="ARBA" id="ARBA00022884"/>
    </source>
</evidence>
<feature type="region of interest" description="Disordered" evidence="6">
    <location>
        <begin position="1"/>
        <end position="61"/>
    </location>
</feature>
<dbReference type="InterPro" id="IPR023398">
    <property type="entry name" value="TIF_eIF4e-like"/>
</dbReference>
<feature type="region of interest" description="Disordered" evidence="6">
    <location>
        <begin position="247"/>
        <end position="268"/>
    </location>
</feature>
<dbReference type="OrthoDB" id="17977at2759"/>
<dbReference type="InterPro" id="IPR001040">
    <property type="entry name" value="TIF_eIF_4E"/>
</dbReference>
<dbReference type="GeneID" id="27901530"/>
<dbReference type="PANTHER" id="PTHR11960">
    <property type="entry name" value="EUKARYOTIC TRANSLATION INITIATION FACTOR 4E RELATED"/>
    <property type="match status" value="1"/>
</dbReference>
<evidence type="ECO:0000256" key="1">
    <source>
        <dbReference type="ARBA" id="ARBA00022540"/>
    </source>
</evidence>
<dbReference type="GO" id="GO:0016281">
    <property type="term" value="C:eukaryotic translation initiation factor 4F complex"/>
    <property type="evidence" value="ECO:0007669"/>
    <property type="project" value="TreeGrafter"/>
</dbReference>
<dbReference type="PANTHER" id="PTHR11960:SF66">
    <property type="entry name" value="EUKARYOTIC TRANSLATION INITIATION FACTOR 4E TYPE 3"/>
    <property type="match status" value="1"/>
</dbReference>
<dbReference type="SUPFAM" id="SSF55418">
    <property type="entry name" value="eIF4e-like"/>
    <property type="match status" value="1"/>
</dbReference>
<keyword evidence="3 5" id="KW-0694">RNA-binding</keyword>
<dbReference type="GO" id="GO:0000340">
    <property type="term" value="F:RNA 7-methylguanosine cap binding"/>
    <property type="evidence" value="ECO:0007669"/>
    <property type="project" value="TreeGrafter"/>
</dbReference>
<protein>
    <submittedName>
        <fullName evidence="7">Translation initiation factor eIF4e</fullName>
    </submittedName>
</protein>
<dbReference type="HOGENOM" id="CLU_043552_5_0_1"/>
<dbReference type="EMBL" id="KB456261">
    <property type="protein sequence ID" value="EMF15791.1"/>
    <property type="molecule type" value="Genomic_DNA"/>
</dbReference>
<dbReference type="eggNOG" id="KOG1669">
    <property type="taxonomic scope" value="Eukaryota"/>
</dbReference>
<accession>M3C692</accession>
<organism evidence="7 8">
    <name type="scientific">Sphaerulina musiva (strain SO2202)</name>
    <name type="common">Poplar stem canker fungus</name>
    <name type="synonym">Septoria musiva</name>
    <dbReference type="NCBI Taxonomy" id="692275"/>
    <lineage>
        <taxon>Eukaryota</taxon>
        <taxon>Fungi</taxon>
        <taxon>Dikarya</taxon>
        <taxon>Ascomycota</taxon>
        <taxon>Pezizomycotina</taxon>
        <taxon>Dothideomycetes</taxon>
        <taxon>Dothideomycetidae</taxon>
        <taxon>Mycosphaerellales</taxon>
        <taxon>Mycosphaerellaceae</taxon>
        <taxon>Sphaerulina</taxon>
    </lineage>
</organism>
<evidence type="ECO:0000256" key="2">
    <source>
        <dbReference type="ARBA" id="ARBA00022845"/>
    </source>
</evidence>
<evidence type="ECO:0000313" key="8">
    <source>
        <dbReference type="Proteomes" id="UP000016931"/>
    </source>
</evidence>
<keyword evidence="2" id="KW-0810">Translation regulation</keyword>
<dbReference type="OMA" id="EDPHNEY"/>
<keyword evidence="8" id="KW-1185">Reference proteome</keyword>
<evidence type="ECO:0000256" key="4">
    <source>
        <dbReference type="ARBA" id="ARBA00022917"/>
    </source>
</evidence>
<gene>
    <name evidence="7" type="ORF">SEPMUDRAFT_147584</name>
</gene>
<comment type="similarity">
    <text evidence="5">Belongs to the eukaryotic initiation factor 4E family.</text>
</comment>
<proteinExistence type="inferred from homology"/>
<dbReference type="Proteomes" id="UP000016931">
    <property type="component" value="Unassembled WGS sequence"/>
</dbReference>
<dbReference type="STRING" id="692275.M3C692"/>
<dbReference type="RefSeq" id="XP_016763912.1">
    <property type="nucleotide sequence ID" value="XM_016904393.1"/>
</dbReference>
<evidence type="ECO:0000256" key="6">
    <source>
        <dbReference type="SAM" id="MobiDB-lite"/>
    </source>
</evidence>
<dbReference type="AlphaFoldDB" id="M3C692"/>
<evidence type="ECO:0000256" key="5">
    <source>
        <dbReference type="RuleBase" id="RU004374"/>
    </source>
</evidence>
<dbReference type="GO" id="GO:0006417">
    <property type="term" value="P:regulation of translation"/>
    <property type="evidence" value="ECO:0007669"/>
    <property type="project" value="UniProtKB-KW"/>
</dbReference>